<dbReference type="RefSeq" id="WP_153384480.1">
    <property type="nucleotide sequence ID" value="NZ_VDFO01000008.1"/>
</dbReference>
<dbReference type="InterPro" id="IPR011050">
    <property type="entry name" value="Pectin_lyase_fold/virulence"/>
</dbReference>
<comment type="caution">
    <text evidence="3">The sequence shown here is derived from an EMBL/GenBank/DDBJ whole genome shotgun (WGS) entry which is preliminary data.</text>
</comment>
<keyword evidence="4" id="KW-1185">Reference proteome</keyword>
<dbReference type="Gene3D" id="2.160.20.10">
    <property type="entry name" value="Single-stranded right-handed beta-helix, Pectin lyase-like"/>
    <property type="match status" value="1"/>
</dbReference>
<protein>
    <submittedName>
        <fullName evidence="3">DUF1565 domain-containing protein</fullName>
    </submittedName>
</protein>
<dbReference type="EMBL" id="VDFP01000002">
    <property type="protein sequence ID" value="MQS75065.1"/>
    <property type="molecule type" value="Genomic_DNA"/>
</dbReference>
<dbReference type="AlphaFoldDB" id="A0A5P0ZUW1"/>
<dbReference type="SUPFAM" id="SSF51126">
    <property type="entry name" value="Pectin lyase-like"/>
    <property type="match status" value="1"/>
</dbReference>
<proteinExistence type="predicted"/>
<reference evidence="4 5" key="1">
    <citation type="journal article" date="2019" name="Syst. Appl. Microbiol.">
        <title>Polyphasic characterization of two novel Lactobacillus spp. isolated from blown salami packages: Description of Lactobacillus halodurans sp. nov. and Lactobacillus salsicarnum sp. nov.</title>
        <authorList>
            <person name="Schuster J.A."/>
            <person name="Klingl A."/>
            <person name="Vogel R.F."/>
            <person name="Ehrmann M.A."/>
        </authorList>
    </citation>
    <scope>NUCLEOTIDE SEQUENCE [LARGE SCALE GENOMIC DNA]</scope>
    <source>
        <strain evidence="3 4">TMW 1.1920</strain>
        <strain evidence="2 5">TMW 1.2172</strain>
    </source>
</reference>
<dbReference type="Proteomes" id="UP000414364">
    <property type="component" value="Unassembled WGS sequence"/>
</dbReference>
<evidence type="ECO:0000313" key="5">
    <source>
        <dbReference type="Proteomes" id="UP000414364"/>
    </source>
</evidence>
<dbReference type="Pfam" id="PF07602">
    <property type="entry name" value="DUF1565"/>
    <property type="match status" value="1"/>
</dbReference>
<dbReference type="InterPro" id="IPR012334">
    <property type="entry name" value="Pectin_lyas_fold"/>
</dbReference>
<evidence type="ECO:0000313" key="2">
    <source>
        <dbReference type="EMBL" id="MQS75065.1"/>
    </source>
</evidence>
<dbReference type="Proteomes" id="UP000371423">
    <property type="component" value="Unassembled WGS sequence"/>
</dbReference>
<feature type="domain" description="DUF1565" evidence="1">
    <location>
        <begin position="15"/>
        <end position="147"/>
    </location>
</feature>
<name>A0A5P0ZUW1_9LACO</name>
<evidence type="ECO:0000259" key="1">
    <source>
        <dbReference type="Pfam" id="PF07602"/>
    </source>
</evidence>
<evidence type="ECO:0000313" key="4">
    <source>
        <dbReference type="Proteomes" id="UP000371423"/>
    </source>
</evidence>
<dbReference type="OrthoDB" id="2326185at2"/>
<evidence type="ECO:0000313" key="3">
    <source>
        <dbReference type="EMBL" id="MQS96866.1"/>
    </source>
</evidence>
<dbReference type="EMBL" id="VDFO01000008">
    <property type="protein sequence ID" value="MQS96866.1"/>
    <property type="molecule type" value="Genomic_DNA"/>
</dbReference>
<organism evidence="3 4">
    <name type="scientific">Companilactobacillus halodurans</name>
    <dbReference type="NCBI Taxonomy" id="2584183"/>
    <lineage>
        <taxon>Bacteria</taxon>
        <taxon>Bacillati</taxon>
        <taxon>Bacillota</taxon>
        <taxon>Bacilli</taxon>
        <taxon>Lactobacillales</taxon>
        <taxon>Lactobacillaceae</taxon>
        <taxon>Companilactobacillus</taxon>
    </lineage>
</organism>
<gene>
    <name evidence="3" type="ORF">FHL05_03040</name>
    <name evidence="2" type="ORF">FHL06_01465</name>
</gene>
<sequence>MKITIGNQNNTDELLSSAIVNARDGDIIELMPGEYFSKNNPFICTVRRNITIVGKSNTKGAVKLYCSFTIGADCLVIFKNLTINYTADSDNTLSAYDGAKVYGNNITIDRNTSDDWDTIYGQNASFSFKDSNILTGAKTKAIGLSLENSQLFADSTFFQLLFQKNSTVFLRNSFVAHKLELRRHSQLFFKNLTVDSTKTLNKNDLAVKSSSEMIGQDLIFIRNSPQIRILKSSFAVDNFEPESQRIHFKFDEASRILVDGRRPPTD</sequence>
<dbReference type="InterPro" id="IPR011459">
    <property type="entry name" value="DUF1565"/>
</dbReference>
<accession>A0A5P0ZUW1</accession>